<keyword evidence="5" id="KW-0472">Membrane</keyword>
<dbReference type="InterPro" id="IPR002794">
    <property type="entry name" value="DUF92_TMEM19"/>
</dbReference>
<accession>A0A165Y7N9</accession>
<dbReference type="Gramene" id="KZM98859">
    <property type="protein sequence ID" value="KZM98859"/>
    <property type="gene ID" value="DCAR_013779"/>
</dbReference>
<name>A0A165Y7N9_DAUCS</name>
<reference evidence="6" key="2">
    <citation type="submission" date="2022-03" db="EMBL/GenBank/DDBJ databases">
        <title>Draft title - Genomic analysis of global carrot germplasm unveils the trajectory of domestication and the origin of high carotenoid orange carrot.</title>
        <authorList>
            <person name="Iorizzo M."/>
            <person name="Ellison S."/>
            <person name="Senalik D."/>
            <person name="Macko-Podgorni A."/>
            <person name="Grzebelus D."/>
            <person name="Bostan H."/>
            <person name="Rolling W."/>
            <person name="Curaba J."/>
            <person name="Simon P."/>
        </authorList>
    </citation>
    <scope>NUCLEOTIDE SEQUENCE</scope>
    <source>
        <tissue evidence="6">Leaf</tissue>
    </source>
</reference>
<gene>
    <name evidence="6" type="ORF">DCAR_0417214</name>
</gene>
<proteinExistence type="inferred from homology"/>
<evidence type="ECO:0000256" key="2">
    <source>
        <dbReference type="ARBA" id="ARBA00009012"/>
    </source>
</evidence>
<sequence>MSTQMSSMMSLTTTPSLRLPHLQPQFANFPKIQFLSFVNSNVRPRVCKKGSASIRAEASSNIDMGFVQQAIGLVQASPPTWQSAIFSNTAIFLVGSPVLVSGLSLSGIAAAFLLGSLTWRAFGPSGYLLVAAYFVLGTAATKVKMAEKEAQGVAEKRKGRRGPGSVIGSSAAGCVCALLSIYGVGGSAVSRLWELGFVASFCTKLSDTVSSEIGKAYGRTTYLVTTFKVVPRGTEGAVSLEGTFAGVLAAILLASSGILLGQISTLEAVICVLAAQIANVGESLIGAALQDKEGFGWLNNDVVNVINISIGSILAIVIKQLVLQN</sequence>
<protein>
    <submittedName>
        <fullName evidence="6">Uncharacterized protein</fullName>
    </submittedName>
</protein>
<dbReference type="KEGG" id="dcr:108219158"/>
<keyword evidence="4" id="KW-1133">Transmembrane helix</keyword>
<organism evidence="6 7">
    <name type="scientific">Daucus carota subsp. sativus</name>
    <name type="common">Carrot</name>
    <dbReference type="NCBI Taxonomy" id="79200"/>
    <lineage>
        <taxon>Eukaryota</taxon>
        <taxon>Viridiplantae</taxon>
        <taxon>Streptophyta</taxon>
        <taxon>Embryophyta</taxon>
        <taxon>Tracheophyta</taxon>
        <taxon>Spermatophyta</taxon>
        <taxon>Magnoliopsida</taxon>
        <taxon>eudicotyledons</taxon>
        <taxon>Gunneridae</taxon>
        <taxon>Pentapetalae</taxon>
        <taxon>asterids</taxon>
        <taxon>campanulids</taxon>
        <taxon>Apiales</taxon>
        <taxon>Apiaceae</taxon>
        <taxon>Apioideae</taxon>
        <taxon>Scandiceae</taxon>
        <taxon>Daucinae</taxon>
        <taxon>Daucus</taxon>
        <taxon>Daucus sect. Daucus</taxon>
    </lineage>
</organism>
<evidence type="ECO:0000256" key="3">
    <source>
        <dbReference type="ARBA" id="ARBA00022692"/>
    </source>
</evidence>
<evidence type="ECO:0000256" key="1">
    <source>
        <dbReference type="ARBA" id="ARBA00004141"/>
    </source>
</evidence>
<dbReference type="PANTHER" id="PTHR13353:SF5">
    <property type="entry name" value="TRANSMEMBRANE PROTEIN 19"/>
    <property type="match status" value="1"/>
</dbReference>
<keyword evidence="3" id="KW-0812">Transmembrane</keyword>
<dbReference type="AlphaFoldDB" id="A0A165Y7N9"/>
<dbReference type="Proteomes" id="UP000077755">
    <property type="component" value="Chromosome 4"/>
</dbReference>
<dbReference type="OrthoDB" id="30881at2759"/>
<evidence type="ECO:0000256" key="4">
    <source>
        <dbReference type="ARBA" id="ARBA00022989"/>
    </source>
</evidence>
<reference evidence="6" key="1">
    <citation type="journal article" date="2016" name="Nat. Genet.">
        <title>A high-quality carrot genome assembly provides new insights into carotenoid accumulation and asterid genome evolution.</title>
        <authorList>
            <person name="Iorizzo M."/>
            <person name="Ellison S."/>
            <person name="Senalik D."/>
            <person name="Zeng P."/>
            <person name="Satapoomin P."/>
            <person name="Huang J."/>
            <person name="Bowman M."/>
            <person name="Iovene M."/>
            <person name="Sanseverino W."/>
            <person name="Cavagnaro P."/>
            <person name="Yildiz M."/>
            <person name="Macko-Podgorni A."/>
            <person name="Moranska E."/>
            <person name="Grzebelus E."/>
            <person name="Grzebelus D."/>
            <person name="Ashrafi H."/>
            <person name="Zheng Z."/>
            <person name="Cheng S."/>
            <person name="Spooner D."/>
            <person name="Van Deynze A."/>
            <person name="Simon P."/>
        </authorList>
    </citation>
    <scope>NUCLEOTIDE SEQUENCE</scope>
    <source>
        <tissue evidence="6">Leaf</tissue>
    </source>
</reference>
<evidence type="ECO:0000313" key="6">
    <source>
        <dbReference type="EMBL" id="WOG97873.1"/>
    </source>
</evidence>
<comment type="subcellular location">
    <subcellularLocation>
        <location evidence="1">Membrane</location>
        <topology evidence="1">Multi-pass membrane protein</topology>
    </subcellularLocation>
</comment>
<comment type="similarity">
    <text evidence="2">Belongs to the TMEM19 family.</text>
</comment>
<dbReference type="GO" id="GO:0009706">
    <property type="term" value="C:chloroplast inner membrane"/>
    <property type="evidence" value="ECO:0007669"/>
    <property type="project" value="TreeGrafter"/>
</dbReference>
<dbReference type="PANTHER" id="PTHR13353">
    <property type="entry name" value="TRANSMEMBRANE PROTEIN 19"/>
    <property type="match status" value="1"/>
</dbReference>
<dbReference type="OMA" id="AYGKRTF"/>
<dbReference type="EMBL" id="CP093346">
    <property type="protein sequence ID" value="WOG97873.1"/>
    <property type="molecule type" value="Genomic_DNA"/>
</dbReference>
<keyword evidence="7" id="KW-1185">Reference proteome</keyword>
<evidence type="ECO:0000313" key="7">
    <source>
        <dbReference type="Proteomes" id="UP000077755"/>
    </source>
</evidence>
<dbReference type="Pfam" id="PF01940">
    <property type="entry name" value="DUF92"/>
    <property type="match status" value="1"/>
</dbReference>
<evidence type="ECO:0000256" key="5">
    <source>
        <dbReference type="ARBA" id="ARBA00023136"/>
    </source>
</evidence>